<gene>
    <name evidence="1" type="ORF">DOMOVOI_01230</name>
</gene>
<proteinExistence type="predicted"/>
<accession>A0A9E7MR64</accession>
<keyword evidence="2" id="KW-1185">Reference proteome</keyword>
<name>A0A9E7MR64_9CAUD</name>
<organism evidence="1 2">
    <name type="scientific">Brevundimonas phage vB_BpoS-Domovoi</name>
    <dbReference type="NCBI Taxonomy" id="2948598"/>
    <lineage>
        <taxon>Viruses</taxon>
        <taxon>Duplodnaviria</taxon>
        <taxon>Heunggongvirae</taxon>
        <taxon>Uroviricota</taxon>
        <taxon>Caudoviricetes</taxon>
        <taxon>Jeanschmidtviridae</taxon>
        <taxon>Marchewkavirus</taxon>
        <taxon>Marchewkavirus domovoi</taxon>
    </lineage>
</organism>
<sequence>MSKITLLEENCYVLRSTKTAPDGAVQVRYYMTPSTWTRAPHHGTIFHDFDIGEAHLRLLQTRDLRGAKGWADGSTEVFDVVPLYGEILQSPNGTTFEVKR</sequence>
<dbReference type="Proteomes" id="UP001057221">
    <property type="component" value="Segment"/>
</dbReference>
<evidence type="ECO:0000313" key="2">
    <source>
        <dbReference type="Proteomes" id="UP001057221"/>
    </source>
</evidence>
<evidence type="ECO:0000313" key="1">
    <source>
        <dbReference type="EMBL" id="USN14597.1"/>
    </source>
</evidence>
<reference evidence="1 2" key="1">
    <citation type="submission" date="2022-05" db="EMBL/GenBank/DDBJ databases">
        <authorList>
            <person name="Friedrich I."/>
            <person name="Poehlein A."/>
            <person name="Schneider D."/>
            <person name="Hertel R."/>
            <person name="Daniel R."/>
        </authorList>
    </citation>
    <scope>NUCLEOTIDE SEQUENCE [LARGE SCALE GENOMIC DNA]</scope>
</reference>
<protein>
    <submittedName>
        <fullName evidence="1">Uncharacterized protein</fullName>
    </submittedName>
</protein>
<dbReference type="EMBL" id="ON529855">
    <property type="protein sequence ID" value="USN14597.1"/>
    <property type="molecule type" value="Genomic_DNA"/>
</dbReference>